<keyword evidence="11" id="KW-1185">Reference proteome</keyword>
<evidence type="ECO:0000313" key="10">
    <source>
        <dbReference type="EMBL" id="KAH0940364.1"/>
    </source>
</evidence>
<feature type="non-terminal residue" evidence="10">
    <location>
        <position position="1"/>
    </location>
</feature>
<evidence type="ECO:0000256" key="1">
    <source>
        <dbReference type="ARBA" id="ARBA00004141"/>
    </source>
</evidence>
<dbReference type="Pfam" id="PF01490">
    <property type="entry name" value="Aa_trans"/>
    <property type="match status" value="1"/>
</dbReference>
<dbReference type="PANTHER" id="PTHR23423">
    <property type="entry name" value="ORGANIC SOLUTE TRANSPORTER-RELATED"/>
    <property type="match status" value="1"/>
</dbReference>
<accession>A0ABQ8EFC0</accession>
<feature type="transmembrane region" description="Helical" evidence="8">
    <location>
        <begin position="312"/>
        <end position="337"/>
    </location>
</feature>
<comment type="subcellular location">
    <subcellularLocation>
        <location evidence="1">Membrane</location>
        <topology evidence="1">Multi-pass membrane protein</topology>
    </subcellularLocation>
</comment>
<feature type="transmembrane region" description="Helical" evidence="8">
    <location>
        <begin position="563"/>
        <end position="584"/>
    </location>
</feature>
<keyword evidence="6 8" id="KW-0472">Membrane</keyword>
<dbReference type="EMBL" id="JAGKQM010000001">
    <property type="protein sequence ID" value="KAH0940364.1"/>
    <property type="molecule type" value="Genomic_DNA"/>
</dbReference>
<feature type="region of interest" description="Disordered" evidence="7">
    <location>
        <begin position="837"/>
        <end position="867"/>
    </location>
</feature>
<protein>
    <recommendedName>
        <fullName evidence="9">Amino acid transporter transmembrane domain-containing protein</fullName>
    </recommendedName>
</protein>
<evidence type="ECO:0000256" key="4">
    <source>
        <dbReference type="ARBA" id="ARBA00022970"/>
    </source>
</evidence>
<feature type="transmembrane region" description="Helical" evidence="8">
    <location>
        <begin position="637"/>
        <end position="658"/>
    </location>
</feature>
<feature type="transmembrane region" description="Helical" evidence="8">
    <location>
        <begin position="596"/>
        <end position="617"/>
    </location>
</feature>
<evidence type="ECO:0000256" key="7">
    <source>
        <dbReference type="SAM" id="MobiDB-lite"/>
    </source>
</evidence>
<name>A0ABQ8EFC0_BRANA</name>
<evidence type="ECO:0000256" key="2">
    <source>
        <dbReference type="ARBA" id="ARBA00022448"/>
    </source>
</evidence>
<keyword evidence="3 8" id="KW-0812">Transmembrane</keyword>
<dbReference type="InterPro" id="IPR013057">
    <property type="entry name" value="AA_transpt_TM"/>
</dbReference>
<dbReference type="InterPro" id="IPR005178">
    <property type="entry name" value="Ostalpha/TMEM184C"/>
</dbReference>
<evidence type="ECO:0000256" key="3">
    <source>
        <dbReference type="ARBA" id="ARBA00022692"/>
    </source>
</evidence>
<feature type="transmembrane region" description="Helical" evidence="8">
    <location>
        <begin position="281"/>
        <end position="300"/>
    </location>
</feature>
<feature type="transmembrane region" description="Helical" evidence="8">
    <location>
        <begin position="241"/>
        <end position="261"/>
    </location>
</feature>
<keyword evidence="2" id="KW-0813">Transport</keyword>
<keyword evidence="5 8" id="KW-1133">Transmembrane helix</keyword>
<feature type="compositionally biased region" description="Basic and acidic residues" evidence="7">
    <location>
        <begin position="799"/>
        <end position="812"/>
    </location>
</feature>
<evidence type="ECO:0000259" key="9">
    <source>
        <dbReference type="Pfam" id="PF01490"/>
    </source>
</evidence>
<feature type="transmembrane region" description="Helical" evidence="8">
    <location>
        <begin position="208"/>
        <end position="229"/>
    </location>
</feature>
<dbReference type="SMART" id="SM01417">
    <property type="entry name" value="Solute_trans_a"/>
    <property type="match status" value="1"/>
</dbReference>
<evidence type="ECO:0000256" key="8">
    <source>
        <dbReference type="SAM" id="Phobius"/>
    </source>
</evidence>
<proteinExistence type="predicted"/>
<keyword evidence="4" id="KW-0029">Amino-acid transport</keyword>
<feature type="transmembrane region" description="Helical" evidence="8">
    <location>
        <begin position="670"/>
        <end position="691"/>
    </location>
</feature>
<evidence type="ECO:0000256" key="5">
    <source>
        <dbReference type="ARBA" id="ARBA00022989"/>
    </source>
</evidence>
<comment type="caution">
    <text evidence="10">The sequence shown here is derived from an EMBL/GenBank/DDBJ whole genome shotgun (WGS) entry which is preliminary data.</text>
</comment>
<evidence type="ECO:0000313" key="11">
    <source>
        <dbReference type="Proteomes" id="UP000824890"/>
    </source>
</evidence>
<evidence type="ECO:0000256" key="6">
    <source>
        <dbReference type="ARBA" id="ARBA00023136"/>
    </source>
</evidence>
<feature type="region of interest" description="Disordered" evidence="7">
    <location>
        <begin position="795"/>
        <end position="825"/>
    </location>
</feature>
<dbReference type="Pfam" id="PF03619">
    <property type="entry name" value="Solute_trans_a"/>
    <property type="match status" value="1"/>
</dbReference>
<dbReference type="Proteomes" id="UP000824890">
    <property type="component" value="Unassembled WGS sequence"/>
</dbReference>
<gene>
    <name evidence="10" type="ORF">HID58_000001</name>
</gene>
<organism evidence="10 11">
    <name type="scientific">Brassica napus</name>
    <name type="common">Rape</name>
    <dbReference type="NCBI Taxonomy" id="3708"/>
    <lineage>
        <taxon>Eukaryota</taxon>
        <taxon>Viridiplantae</taxon>
        <taxon>Streptophyta</taxon>
        <taxon>Embryophyta</taxon>
        <taxon>Tracheophyta</taxon>
        <taxon>Spermatophyta</taxon>
        <taxon>Magnoliopsida</taxon>
        <taxon>eudicotyledons</taxon>
        <taxon>Gunneridae</taxon>
        <taxon>Pentapetalae</taxon>
        <taxon>rosids</taxon>
        <taxon>malvids</taxon>
        <taxon>Brassicales</taxon>
        <taxon>Brassicaceae</taxon>
        <taxon>Brassiceae</taxon>
        <taxon>Brassica</taxon>
    </lineage>
</organism>
<reference evidence="10 11" key="1">
    <citation type="submission" date="2021-05" db="EMBL/GenBank/DDBJ databases">
        <title>Genome Assembly of Synthetic Allotetraploid Brassica napus Reveals Homoeologous Exchanges between Subgenomes.</title>
        <authorList>
            <person name="Davis J.T."/>
        </authorList>
    </citation>
    <scope>NUCLEOTIDE SEQUENCE [LARGE SCALE GENOMIC DNA]</scope>
    <source>
        <strain evidence="11">cv. Da-Ae</strain>
        <tissue evidence="10">Seedling</tissue>
    </source>
</reference>
<sequence>IFVTYFLQEIKAKMALNISSEVFREVAEKGFFLDSSCLLPSILFRFRYIFPGEKSFCFQSTTESLIPSSSSQTQLLATPPLIPLKCHLRGRTRLFTPSVQRVQDLRQRLHCCRRSQRGSRSSLRLQAHRMAHGRPPSPFRLRSYPSLHDAPRSYPRSALLLDFVSVILSSSAPLSLISLTLIPPPSLDIWGCFPFQLGLNSIKTLTHLAPLSIFADVVDLAAMAVVIVEDSMIILKQRPDVVAFGGFSLFFYGMGVAVYSFEGVGMVLPLESEMKDKDNLGTRHGIHLYIAFGFLGYLASGEDTMDIITANLGAGLISTIVQLGLCINLFFTFPLMMNPVFEIVERRFFVLGGEQHLLHLRLCVTCIAGVQGTDGVEAMESGHSDSVTGRGSCCVGNLEFTERDLLGQKWGDGYIINNAAPNLLGSRLGKLYGRCFFDPHPLPFHEQMFLIGVILMVPCYSIESFASLVNPSISVDCGILRDCYESFAMYCFGRYLVACLGGEDRTIEFMQREGRKSFKTPLLVDHTDDKGIIKHPFPMNLFLKPWRLSHWFYQVVKFGIVQYMIIKSLTALTALILEAFGVYCEGEFKWSCGYPYLAVVLNFSQSWALYCLVQFYGATKDELAHIKPLAKFLTFKSIVFLTWWQGVAIALLSSLGLFKSSIAQSLQLKTSVQDFIICIEMGIASVVHLYVFPAKPYGLLGDRFTGSVSVLGDYASVDCPIDPDEIRDSERRTKVRLPHPDVDIRSCMTIKESMRDVFVGGGEYIVKDVRFTVTQAVEPMEKSITKFNEKLHKISQNIKKHDKDKRRVKDDSCMSSSSSGRVIRGIDDPLLNGSFSDSGVTRTKKHRRKSGYTSGGSGGESSSDQAYSGFEVRVTTPSTSAFRCNDFHVSFLLISLVRNMQGRLEILAVSVHAEDRAVFDFEGGTETSNTARLEEDKKLPQRTCCVPRVPIPPPNAFRVLQNQRWVGYECRNQLLPQTLSMKKMEETSYRWGGSASLEEGHTNTLNAFEEILNSRVVIELGTVARGSFSLNHKPPGTPLSIEYSHDSDVQALEEVGFNELLGSIVAADLFIGDEGEIDGSDWVEARSLELAYGLEVLHPNALHVLRTSGINVSLVVHVSVERVVCPLGFLEGNDIGVGVEENGRQGWVRAYPFEEKMRLSLNELVRLRFE</sequence>
<feature type="domain" description="Amino acid transporter transmembrane" evidence="9">
    <location>
        <begin position="193"/>
        <end position="351"/>
    </location>
</feature>